<dbReference type="CDD" id="cd03143">
    <property type="entry name" value="A4_beta-galactosidase_middle_domain"/>
    <property type="match status" value="1"/>
</dbReference>
<dbReference type="GO" id="GO:0004565">
    <property type="term" value="F:beta-galactosidase activity"/>
    <property type="evidence" value="ECO:0007669"/>
    <property type="project" value="InterPro"/>
</dbReference>
<evidence type="ECO:0000259" key="3">
    <source>
        <dbReference type="Pfam" id="PF02449"/>
    </source>
</evidence>
<accession>A0A5C5ZAJ0</accession>
<dbReference type="Gene3D" id="3.40.50.880">
    <property type="match status" value="1"/>
</dbReference>
<evidence type="ECO:0000256" key="2">
    <source>
        <dbReference type="ARBA" id="ARBA00023295"/>
    </source>
</evidence>
<dbReference type="Gene3D" id="3.20.20.80">
    <property type="entry name" value="Glycosidases"/>
    <property type="match status" value="1"/>
</dbReference>
<proteinExistence type="predicted"/>
<dbReference type="OrthoDB" id="222556at2"/>
<dbReference type="InterPro" id="IPR013529">
    <property type="entry name" value="Glyco_hydro_42_N"/>
</dbReference>
<dbReference type="SUPFAM" id="SSF51445">
    <property type="entry name" value="(Trans)glycosidases"/>
    <property type="match status" value="1"/>
</dbReference>
<keyword evidence="1" id="KW-0378">Hydrolase</keyword>
<dbReference type="Pfam" id="PF02449">
    <property type="entry name" value="Glyco_hydro_42"/>
    <property type="match status" value="1"/>
</dbReference>
<dbReference type="GO" id="GO:0009341">
    <property type="term" value="C:beta-galactosidase complex"/>
    <property type="evidence" value="ECO:0007669"/>
    <property type="project" value="InterPro"/>
</dbReference>
<reference evidence="4 5" key="1">
    <citation type="submission" date="2019-02" db="EMBL/GenBank/DDBJ databases">
        <title>Deep-cultivation of Planctomycetes and their phenomic and genomic characterization uncovers novel biology.</title>
        <authorList>
            <person name="Wiegand S."/>
            <person name="Jogler M."/>
            <person name="Boedeker C."/>
            <person name="Pinto D."/>
            <person name="Vollmers J."/>
            <person name="Rivas-Marin E."/>
            <person name="Kohn T."/>
            <person name="Peeters S.H."/>
            <person name="Heuer A."/>
            <person name="Rast P."/>
            <person name="Oberbeckmann S."/>
            <person name="Bunk B."/>
            <person name="Jeske O."/>
            <person name="Meyerdierks A."/>
            <person name="Storesund J.E."/>
            <person name="Kallscheuer N."/>
            <person name="Luecker S."/>
            <person name="Lage O.M."/>
            <person name="Pohl T."/>
            <person name="Merkel B.J."/>
            <person name="Hornburger P."/>
            <person name="Mueller R.-W."/>
            <person name="Bruemmer F."/>
            <person name="Labrenz M."/>
            <person name="Spormann A.M."/>
            <person name="Op Den Camp H."/>
            <person name="Overmann J."/>
            <person name="Amann R."/>
            <person name="Jetten M.S.M."/>
            <person name="Mascher T."/>
            <person name="Medema M.H."/>
            <person name="Devos D.P."/>
            <person name="Kaster A.-K."/>
            <person name="Ovreas L."/>
            <person name="Rohde M."/>
            <person name="Galperin M.Y."/>
            <person name="Jogler C."/>
        </authorList>
    </citation>
    <scope>NUCLEOTIDE SEQUENCE [LARGE SCALE GENOMIC DNA]</scope>
    <source>
        <strain evidence="4 5">CA13</strain>
    </source>
</reference>
<gene>
    <name evidence="4" type="ORF">CA13_57060</name>
</gene>
<name>A0A5C5ZAJ0_9BACT</name>
<organism evidence="4 5">
    <name type="scientific">Novipirellula herctigrandis</name>
    <dbReference type="NCBI Taxonomy" id="2527986"/>
    <lineage>
        <taxon>Bacteria</taxon>
        <taxon>Pseudomonadati</taxon>
        <taxon>Planctomycetota</taxon>
        <taxon>Planctomycetia</taxon>
        <taxon>Pirellulales</taxon>
        <taxon>Pirellulaceae</taxon>
        <taxon>Novipirellula</taxon>
    </lineage>
</organism>
<dbReference type="AlphaFoldDB" id="A0A5C5ZAJ0"/>
<dbReference type="InterPro" id="IPR029062">
    <property type="entry name" value="Class_I_gatase-like"/>
</dbReference>
<sequence length="807" mass="92726">MDYTKGPTPIFERRTVTKKRILGIRLSGSPTHRFFQHYRISMISIVPMTHLKELLLVAVLLIPAWCVNTVRGESLNETARQKIEGLNTRISQADTAGIDTLKEKMTVRTAEVFLKYSDWDEAHKNINTDQFKLVPKYKETASETAEMLADFERQEVIIMLDEATENIDKLIAGTTRRKPIPNIDWSKVSHNGDVLTFENSPVFLTDWTWKPDIAELNEYHGQQDGFFLMHPFILNEDGEISQRILSELKEKPDGRAGFIFLNHKNVPQWAKHNYGPEFSMRDDTYTAYDIDHPGAREMNRLLLSGTVPYMAGKKYSELGYMLCNEPHFYTTKDVWATGPVSEYTLRKFNQWLLERHKNIETLNELWGTHFPSFEEVEITIPISAELQGTPKWHDWVSFNMDRVTDWYQFLKTEIRRHDPSAKVHLKIMPNLWTDNKRNHGIDLEALTRMSDIIGNDAGSAYNTMWGHVQWQDQYALDWREMSMAHDFLKSVSPEKIMFNTESHFLSTGRSRDLRMNPAYARATFWLAHTQGLTVSQNWFWARMEDGSIRRNAGKGFGASNNQQPRIVNEVHSTMMDLNSYAEEIVAMQRQRKPIRIFYSKASAINKPEHMDDVFELYESLFFEGVPLGYVTADILSAEEHSNWDVVLIHKTQYVTPDDLKALQNYVNQGGHVLIDEVSLKMDQYGRPLEGLGNSPRIAQTKSFKDMKSKALRFIGSRGQAPPVVIQEENSAEGKGCTWKCIEMEKGHPVVSIVNVGKTPASLKLSLRNATNETICRNLLSGQIISDTPTLKPYDVLFVEVTDGNVQR</sequence>
<dbReference type="EMBL" id="SJPJ01000001">
    <property type="protein sequence ID" value="TWT84230.1"/>
    <property type="molecule type" value="Genomic_DNA"/>
</dbReference>
<feature type="domain" description="Glycoside hydrolase family 42 N-terminal" evidence="3">
    <location>
        <begin position="341"/>
        <end position="542"/>
    </location>
</feature>
<keyword evidence="5" id="KW-1185">Reference proteome</keyword>
<evidence type="ECO:0000313" key="5">
    <source>
        <dbReference type="Proteomes" id="UP000315010"/>
    </source>
</evidence>
<dbReference type="GO" id="GO:0005975">
    <property type="term" value="P:carbohydrate metabolic process"/>
    <property type="evidence" value="ECO:0007669"/>
    <property type="project" value="InterPro"/>
</dbReference>
<evidence type="ECO:0000313" key="4">
    <source>
        <dbReference type="EMBL" id="TWT84230.1"/>
    </source>
</evidence>
<comment type="caution">
    <text evidence="4">The sequence shown here is derived from an EMBL/GenBank/DDBJ whole genome shotgun (WGS) entry which is preliminary data.</text>
</comment>
<evidence type="ECO:0000256" key="1">
    <source>
        <dbReference type="ARBA" id="ARBA00022801"/>
    </source>
</evidence>
<keyword evidence="2" id="KW-0326">Glycosidase</keyword>
<dbReference type="InterPro" id="IPR017853">
    <property type="entry name" value="GH"/>
</dbReference>
<dbReference type="Proteomes" id="UP000315010">
    <property type="component" value="Unassembled WGS sequence"/>
</dbReference>
<protein>
    <submittedName>
        <fullName evidence="4">Beta-galactosidase</fullName>
    </submittedName>
</protein>